<dbReference type="AlphaFoldDB" id="A0A243RZ84"/>
<sequence>MTTWFTDVMAGQVLPHRAGRDAVRKGHRREAEEDGLQQAGNGGHSDVLSRGQVVHVPGCVDA</sequence>
<keyword evidence="3" id="KW-1185">Reference proteome</keyword>
<protein>
    <submittedName>
        <fullName evidence="2">Uncharacterized protein</fullName>
    </submittedName>
</protein>
<reference evidence="2 3" key="1">
    <citation type="submission" date="2017-05" db="EMBL/GenBank/DDBJ databases">
        <title>Biotechnological potential of actinobacteria isolated from South African environments.</title>
        <authorList>
            <person name="Le Roes-Hill M."/>
            <person name="Prins A."/>
            <person name="Durrell K.A."/>
        </authorList>
    </citation>
    <scope>NUCLEOTIDE SEQUENCE [LARGE SCALE GENOMIC DNA]</scope>
    <source>
        <strain evidence="2 3">HMC13</strain>
    </source>
</reference>
<organism evidence="2 3">
    <name type="scientific">Streptomyces swartbergensis</name>
    <dbReference type="NCBI Taxonomy" id="487165"/>
    <lineage>
        <taxon>Bacteria</taxon>
        <taxon>Bacillati</taxon>
        <taxon>Actinomycetota</taxon>
        <taxon>Actinomycetes</taxon>
        <taxon>Kitasatosporales</taxon>
        <taxon>Streptomycetaceae</taxon>
        <taxon>Streptomyces</taxon>
    </lineage>
</organism>
<name>A0A243RZ84_9ACTN</name>
<accession>A0A243RZ84</accession>
<evidence type="ECO:0000256" key="1">
    <source>
        <dbReference type="SAM" id="MobiDB-lite"/>
    </source>
</evidence>
<feature type="region of interest" description="Disordered" evidence="1">
    <location>
        <begin position="16"/>
        <end position="48"/>
    </location>
</feature>
<evidence type="ECO:0000313" key="2">
    <source>
        <dbReference type="EMBL" id="OUD00532.1"/>
    </source>
</evidence>
<evidence type="ECO:0000313" key="3">
    <source>
        <dbReference type="Proteomes" id="UP000195105"/>
    </source>
</evidence>
<proteinExistence type="predicted"/>
<gene>
    <name evidence="2" type="ORF">CA983_25110</name>
</gene>
<dbReference type="EMBL" id="NGFN01000172">
    <property type="protein sequence ID" value="OUD00532.1"/>
    <property type="molecule type" value="Genomic_DNA"/>
</dbReference>
<dbReference type="Proteomes" id="UP000195105">
    <property type="component" value="Unassembled WGS sequence"/>
</dbReference>
<comment type="caution">
    <text evidence="2">The sequence shown here is derived from an EMBL/GenBank/DDBJ whole genome shotgun (WGS) entry which is preliminary data.</text>
</comment>